<proteinExistence type="predicted"/>
<reference evidence="1 2" key="1">
    <citation type="journal article" date="2015" name="Genome Biol.">
        <title>Comparative genomics of Steinernema reveals deeply conserved gene regulatory networks.</title>
        <authorList>
            <person name="Dillman A.R."/>
            <person name="Macchietto M."/>
            <person name="Porter C.F."/>
            <person name="Rogers A."/>
            <person name="Williams B."/>
            <person name="Antoshechkin I."/>
            <person name="Lee M.M."/>
            <person name="Goodwin Z."/>
            <person name="Lu X."/>
            <person name="Lewis E.E."/>
            <person name="Goodrich-Blair H."/>
            <person name="Stock S.P."/>
            <person name="Adams B.J."/>
            <person name="Sternberg P.W."/>
            <person name="Mortazavi A."/>
        </authorList>
    </citation>
    <scope>NUCLEOTIDE SEQUENCE [LARGE SCALE GENOMIC DNA]</scope>
    <source>
        <strain evidence="1 2">ALL</strain>
    </source>
</reference>
<sequence length="121" mass="13726">MAACNYPRKARDKLDRRIHQETRLQEMAKKRTTRSPFDMVYTMESPRLRRGGARLRLAVYEARLRLAVLLGSPSAMQRVFTSNMGHSTETPAFCLPAPTVVQVFEFYGVSDPKAAQHVPST</sequence>
<evidence type="ECO:0000313" key="2">
    <source>
        <dbReference type="Proteomes" id="UP000298663"/>
    </source>
</evidence>
<comment type="caution">
    <text evidence="1">The sequence shown here is derived from an EMBL/GenBank/DDBJ whole genome shotgun (WGS) entry which is preliminary data.</text>
</comment>
<dbReference type="AlphaFoldDB" id="A0A4U5M296"/>
<dbReference type="EMBL" id="AZBU02000010">
    <property type="protein sequence ID" value="TKR62844.1"/>
    <property type="molecule type" value="Genomic_DNA"/>
</dbReference>
<gene>
    <name evidence="1" type="ORF">L596_026753</name>
</gene>
<accession>A0A4U5M296</accession>
<dbReference type="Proteomes" id="UP000298663">
    <property type="component" value="Unassembled WGS sequence"/>
</dbReference>
<name>A0A4U5M296_STECR</name>
<reference evidence="1 2" key="2">
    <citation type="journal article" date="2019" name="G3 (Bethesda)">
        <title>Hybrid Assembly of the Genome of the Entomopathogenic Nematode Steinernema carpocapsae Identifies the X-Chromosome.</title>
        <authorList>
            <person name="Serra L."/>
            <person name="Macchietto M."/>
            <person name="Macias-Munoz A."/>
            <person name="McGill C.J."/>
            <person name="Rodriguez I.M."/>
            <person name="Rodriguez B."/>
            <person name="Murad R."/>
            <person name="Mortazavi A."/>
        </authorList>
    </citation>
    <scope>NUCLEOTIDE SEQUENCE [LARGE SCALE GENOMIC DNA]</scope>
    <source>
        <strain evidence="1 2">ALL</strain>
    </source>
</reference>
<keyword evidence="2" id="KW-1185">Reference proteome</keyword>
<protein>
    <submittedName>
        <fullName evidence="1">Uncharacterized protein</fullName>
    </submittedName>
</protein>
<evidence type="ECO:0000313" key="1">
    <source>
        <dbReference type="EMBL" id="TKR62844.1"/>
    </source>
</evidence>
<organism evidence="1 2">
    <name type="scientific">Steinernema carpocapsae</name>
    <name type="common">Entomopathogenic nematode</name>
    <dbReference type="NCBI Taxonomy" id="34508"/>
    <lineage>
        <taxon>Eukaryota</taxon>
        <taxon>Metazoa</taxon>
        <taxon>Ecdysozoa</taxon>
        <taxon>Nematoda</taxon>
        <taxon>Chromadorea</taxon>
        <taxon>Rhabditida</taxon>
        <taxon>Tylenchina</taxon>
        <taxon>Panagrolaimomorpha</taxon>
        <taxon>Strongyloidoidea</taxon>
        <taxon>Steinernematidae</taxon>
        <taxon>Steinernema</taxon>
    </lineage>
</organism>